<dbReference type="Proteomes" id="UP000031599">
    <property type="component" value="Unassembled WGS sequence"/>
</dbReference>
<proteinExistence type="predicted"/>
<sequence>MLVALLLLGACTPELGHSPAPLAPSAAALAETAELAAGLDAANGMARGRATADLGGVALSLADATLLQLTGAGSPCTLDEDAKLLVMFEGPEAFALVGDRSPRIVARERDSGDLQCWPISARGRVEPTDFTPTTPQLELALGPAEDHAAARQLTSADLRPELEGAEAMTLELLDAALHLRVTSQAGALLLDWEAGEPCERHEASVAALRREAGVVLVLAQLCDACPSCDHGENRLHTTDEIWWPDRGSPLLAASQSLHTSAEGSMDAGQRSVESRTRESWRLNAGALHHDLVEREITHSRYECADDDESDCCVRESVEAARAASWIYAPSSGAPHTWIVDEASATDDGECE</sequence>
<gene>
    <name evidence="1" type="ORF">DB30_00053</name>
</gene>
<accession>A0A0C1ZPH5</accession>
<dbReference type="EMBL" id="JMCC02000001">
    <property type="protein sequence ID" value="KIG19544.1"/>
    <property type="molecule type" value="Genomic_DNA"/>
</dbReference>
<name>A0A0C1ZPH5_9BACT</name>
<reference evidence="1 2" key="1">
    <citation type="submission" date="2014-12" db="EMBL/GenBank/DDBJ databases">
        <title>Genome assembly of Enhygromyxa salina DSM 15201.</title>
        <authorList>
            <person name="Sharma G."/>
            <person name="Subramanian S."/>
        </authorList>
    </citation>
    <scope>NUCLEOTIDE SEQUENCE [LARGE SCALE GENOMIC DNA]</scope>
    <source>
        <strain evidence="1 2">DSM 15201</strain>
    </source>
</reference>
<evidence type="ECO:0000313" key="1">
    <source>
        <dbReference type="EMBL" id="KIG19544.1"/>
    </source>
</evidence>
<organism evidence="1 2">
    <name type="scientific">Enhygromyxa salina</name>
    <dbReference type="NCBI Taxonomy" id="215803"/>
    <lineage>
        <taxon>Bacteria</taxon>
        <taxon>Pseudomonadati</taxon>
        <taxon>Myxococcota</taxon>
        <taxon>Polyangia</taxon>
        <taxon>Nannocystales</taxon>
        <taxon>Nannocystaceae</taxon>
        <taxon>Enhygromyxa</taxon>
    </lineage>
</organism>
<dbReference type="AlphaFoldDB" id="A0A0C1ZPH5"/>
<evidence type="ECO:0000313" key="2">
    <source>
        <dbReference type="Proteomes" id="UP000031599"/>
    </source>
</evidence>
<protein>
    <submittedName>
        <fullName evidence="1">Uncharacterized protein</fullName>
    </submittedName>
</protein>
<comment type="caution">
    <text evidence="1">The sequence shown here is derived from an EMBL/GenBank/DDBJ whole genome shotgun (WGS) entry which is preliminary data.</text>
</comment>